<dbReference type="PANTHER" id="PTHR30073">
    <property type="entry name" value="ASPARTATE--AMMONIA LIGASE"/>
    <property type="match status" value="1"/>
</dbReference>
<evidence type="ECO:0000259" key="9">
    <source>
        <dbReference type="PROSITE" id="PS50862"/>
    </source>
</evidence>
<gene>
    <name evidence="7" type="primary">asnA</name>
    <name evidence="10" type="ORF">J2Z34_003027</name>
</gene>
<dbReference type="EC" id="6.3.1.1" evidence="7 8"/>
<dbReference type="PIRSF" id="PIRSF001555">
    <property type="entry name" value="Asp_ammon_ligase"/>
    <property type="match status" value="1"/>
</dbReference>
<keyword evidence="3 7" id="KW-0028">Amino-acid biosynthesis</keyword>
<dbReference type="InterPro" id="IPR006195">
    <property type="entry name" value="aa-tRNA-synth_II"/>
</dbReference>
<evidence type="ECO:0000256" key="8">
    <source>
        <dbReference type="NCBIfam" id="TIGR00669"/>
    </source>
</evidence>
<comment type="pathway">
    <text evidence="7">Amino-acid biosynthesis; L-asparagine biosynthesis; L-asparagine from L-aspartate (ammonia route): step 1/1.</text>
</comment>
<comment type="caution">
    <text evidence="10">The sequence shown here is derived from an EMBL/GenBank/DDBJ whole genome shotgun (WGS) entry which is preliminary data.</text>
</comment>
<protein>
    <recommendedName>
        <fullName evidence="7 8">Aspartate--ammonia ligase</fullName>
        <ecNumber evidence="7 8">6.3.1.1</ecNumber>
    </recommendedName>
    <alternativeName>
        <fullName evidence="7">Asparagine synthetase A</fullName>
    </alternativeName>
</protein>
<evidence type="ECO:0000256" key="4">
    <source>
        <dbReference type="ARBA" id="ARBA00022741"/>
    </source>
</evidence>
<evidence type="ECO:0000313" key="10">
    <source>
        <dbReference type="EMBL" id="MBP1920515.1"/>
    </source>
</evidence>
<dbReference type="NCBIfam" id="TIGR00669">
    <property type="entry name" value="asnA"/>
    <property type="match status" value="1"/>
</dbReference>
<proteinExistence type="inferred from homology"/>
<dbReference type="PANTHER" id="PTHR30073:SF5">
    <property type="entry name" value="ASPARTATE--AMMONIA LIGASE"/>
    <property type="match status" value="1"/>
</dbReference>
<comment type="subcellular location">
    <subcellularLocation>
        <location evidence="7">Cytoplasm</location>
    </subcellularLocation>
</comment>
<dbReference type="InterPro" id="IPR045864">
    <property type="entry name" value="aa-tRNA-synth_II/BPL/LPL"/>
</dbReference>
<accession>A0ABS4G7H0</accession>
<dbReference type="Pfam" id="PF03590">
    <property type="entry name" value="AsnA"/>
    <property type="match status" value="1"/>
</dbReference>
<comment type="similarity">
    <text evidence="7">Belongs to the class-II aminoacyl-tRNA synthetase family. AsnA subfamily.</text>
</comment>
<keyword evidence="1 7" id="KW-0963">Cytoplasm</keyword>
<name>A0ABS4G7H0_9CLOT</name>
<keyword evidence="11" id="KW-1185">Reference proteome</keyword>
<evidence type="ECO:0000256" key="1">
    <source>
        <dbReference type="ARBA" id="ARBA00022490"/>
    </source>
</evidence>
<reference evidence="10 11" key="1">
    <citation type="submission" date="2021-03" db="EMBL/GenBank/DDBJ databases">
        <title>Genomic Encyclopedia of Type Strains, Phase IV (KMG-IV): sequencing the most valuable type-strain genomes for metagenomic binning, comparative biology and taxonomic classification.</title>
        <authorList>
            <person name="Goeker M."/>
        </authorList>
    </citation>
    <scope>NUCLEOTIDE SEQUENCE [LARGE SCALE GENOMIC DNA]</scope>
    <source>
        <strain evidence="10 11">DSM 6139</strain>
    </source>
</reference>
<keyword evidence="5 7" id="KW-0067">ATP-binding</keyword>
<evidence type="ECO:0000256" key="3">
    <source>
        <dbReference type="ARBA" id="ARBA00022605"/>
    </source>
</evidence>
<organism evidence="10 11">
    <name type="scientific">Youngiibacter multivorans</name>
    <dbReference type="NCBI Taxonomy" id="937251"/>
    <lineage>
        <taxon>Bacteria</taxon>
        <taxon>Bacillati</taxon>
        <taxon>Bacillota</taxon>
        <taxon>Clostridia</taxon>
        <taxon>Eubacteriales</taxon>
        <taxon>Clostridiaceae</taxon>
        <taxon>Youngiibacter</taxon>
    </lineage>
</organism>
<dbReference type="InterPro" id="IPR004618">
    <property type="entry name" value="AsnA"/>
</dbReference>
<dbReference type="GO" id="GO:0004071">
    <property type="term" value="F:aspartate-ammonia ligase activity"/>
    <property type="evidence" value="ECO:0007669"/>
    <property type="project" value="UniProtKB-EC"/>
</dbReference>
<dbReference type="SUPFAM" id="SSF55681">
    <property type="entry name" value="Class II aaRS and biotin synthetases"/>
    <property type="match status" value="1"/>
</dbReference>
<keyword evidence="4 7" id="KW-0547">Nucleotide-binding</keyword>
<dbReference type="EMBL" id="JAGGKC010000031">
    <property type="protein sequence ID" value="MBP1920515.1"/>
    <property type="molecule type" value="Genomic_DNA"/>
</dbReference>
<dbReference type="Proteomes" id="UP001519271">
    <property type="component" value="Unassembled WGS sequence"/>
</dbReference>
<keyword evidence="6 7" id="KW-0061">Asparagine biosynthesis</keyword>
<evidence type="ECO:0000256" key="5">
    <source>
        <dbReference type="ARBA" id="ARBA00022840"/>
    </source>
</evidence>
<evidence type="ECO:0000256" key="6">
    <source>
        <dbReference type="ARBA" id="ARBA00022888"/>
    </source>
</evidence>
<keyword evidence="2 7" id="KW-0436">Ligase</keyword>
<evidence type="ECO:0000256" key="7">
    <source>
        <dbReference type="HAMAP-Rule" id="MF_00555"/>
    </source>
</evidence>
<dbReference type="Gene3D" id="3.30.930.10">
    <property type="entry name" value="Bira Bifunctional Protein, Domain 2"/>
    <property type="match status" value="1"/>
</dbReference>
<dbReference type="PROSITE" id="PS50862">
    <property type="entry name" value="AA_TRNA_LIGASE_II"/>
    <property type="match status" value="1"/>
</dbReference>
<dbReference type="HAMAP" id="MF_00555">
    <property type="entry name" value="AsnA"/>
    <property type="match status" value="1"/>
</dbReference>
<feature type="domain" description="Aminoacyl-transfer RNA synthetases class-II family profile" evidence="9">
    <location>
        <begin position="18"/>
        <end position="312"/>
    </location>
</feature>
<evidence type="ECO:0000313" key="11">
    <source>
        <dbReference type="Proteomes" id="UP001519271"/>
    </source>
</evidence>
<evidence type="ECO:0000256" key="2">
    <source>
        <dbReference type="ARBA" id="ARBA00022598"/>
    </source>
</evidence>
<sequence>MYKSQMSPKETQKAIKMIKVFFEHELSERLNLTRVSAPLFVEIGTGLNDDLNGIERPVSFDVKSTGNHIEIVQSLAKWKRKALKDYSFTLGEGLYTNMNAIRRDEDLDKIHSIYVDQWDWEKIIGAGERDLDTLKSTVSIIYSIFKDAETMLHAKYPFIQPILPDSLSFITTEELLAMYPGTTPKEREREFAIKTGAYFLIGIGDLLADGQKHDGRAPDYDDWSLNGDLLFFNPVHDDVLELSSMGIRVDSKTLSVQLEKAGALDRLELPFHKALVADELPQTMGGGIGQSRICQFLLRKYHIGEVQCSIWPESMIREMNDMGVTLL</sequence>
<comment type="catalytic activity">
    <reaction evidence="7">
        <text>L-aspartate + NH4(+) + ATP = L-asparagine + AMP + diphosphate + H(+)</text>
        <dbReference type="Rhea" id="RHEA:11372"/>
        <dbReference type="ChEBI" id="CHEBI:15378"/>
        <dbReference type="ChEBI" id="CHEBI:28938"/>
        <dbReference type="ChEBI" id="CHEBI:29991"/>
        <dbReference type="ChEBI" id="CHEBI:30616"/>
        <dbReference type="ChEBI" id="CHEBI:33019"/>
        <dbReference type="ChEBI" id="CHEBI:58048"/>
        <dbReference type="ChEBI" id="CHEBI:456215"/>
        <dbReference type="EC" id="6.3.1.1"/>
    </reaction>
</comment>